<dbReference type="EMBL" id="LN829119">
    <property type="protein sequence ID" value="CPR19860.1"/>
    <property type="molecule type" value="Genomic_DNA"/>
</dbReference>
<proteinExistence type="predicted"/>
<reference evidence="2" key="1">
    <citation type="submission" date="2015-02" db="EMBL/GenBank/DDBJ databases">
        <authorList>
            <person name="Chooi Y.-H."/>
        </authorList>
    </citation>
    <scope>NUCLEOTIDE SEQUENCE [LARGE SCALE GENOMIC DNA]</scope>
    <source>
        <strain evidence="2">strain Y</strain>
    </source>
</reference>
<dbReference type="AlphaFoldDB" id="A0A0D6JG06"/>
<dbReference type="KEGG" id="fiy:BN1229_v1_2352"/>
<keyword evidence="2" id="KW-1185">Reference proteome</keyword>
<gene>
    <name evidence="1" type="ORF">YBN1229_v1_2352</name>
</gene>
<protein>
    <submittedName>
        <fullName evidence="1">Uncharacterized protein</fullName>
    </submittedName>
</protein>
<accession>A0A0D6JG06</accession>
<name>A0A0D6JG06_9HYPH</name>
<sequence length="65" mass="7563">MSALTQIYLQIFSIKYFKDTYSFYKVYLTTFAVSTDPLRALPCLGYWCTAQSQKIACLKSHPYHP</sequence>
<evidence type="ECO:0000313" key="1">
    <source>
        <dbReference type="EMBL" id="CPR19860.1"/>
    </source>
</evidence>
<organism evidence="1 2">
    <name type="scientific">Candidatus Filomicrobium marinum</name>
    <dbReference type="NCBI Taxonomy" id="1608628"/>
    <lineage>
        <taxon>Bacteria</taxon>
        <taxon>Pseudomonadati</taxon>
        <taxon>Pseudomonadota</taxon>
        <taxon>Alphaproteobacteria</taxon>
        <taxon>Hyphomicrobiales</taxon>
        <taxon>Hyphomicrobiaceae</taxon>
        <taxon>Filomicrobium</taxon>
    </lineage>
</organism>
<dbReference type="KEGG" id="fil:BN1229_v1_2351"/>
<dbReference type="Proteomes" id="UP000033187">
    <property type="component" value="Chromosome 1"/>
</dbReference>
<evidence type="ECO:0000313" key="2">
    <source>
        <dbReference type="Proteomes" id="UP000033187"/>
    </source>
</evidence>